<name>A0A0C9VUT2_9AGAM</name>
<keyword evidence="2" id="KW-1185">Reference proteome</keyword>
<proteinExistence type="predicted"/>
<protein>
    <submittedName>
        <fullName evidence="1">Uncharacterized protein</fullName>
    </submittedName>
</protein>
<reference evidence="1 2" key="1">
    <citation type="submission" date="2014-04" db="EMBL/GenBank/DDBJ databases">
        <title>Evolutionary Origins and Diversification of the Mycorrhizal Mutualists.</title>
        <authorList>
            <consortium name="DOE Joint Genome Institute"/>
            <consortium name="Mycorrhizal Genomics Consortium"/>
            <person name="Kohler A."/>
            <person name="Kuo A."/>
            <person name="Nagy L.G."/>
            <person name="Floudas D."/>
            <person name="Copeland A."/>
            <person name="Barry K.W."/>
            <person name="Cichocki N."/>
            <person name="Veneault-Fourrey C."/>
            <person name="LaButti K."/>
            <person name="Lindquist E.A."/>
            <person name="Lipzen A."/>
            <person name="Lundell T."/>
            <person name="Morin E."/>
            <person name="Murat C."/>
            <person name="Riley R."/>
            <person name="Ohm R."/>
            <person name="Sun H."/>
            <person name="Tunlid A."/>
            <person name="Henrissat B."/>
            <person name="Grigoriev I.V."/>
            <person name="Hibbett D.S."/>
            <person name="Martin F."/>
        </authorList>
    </citation>
    <scope>NUCLEOTIDE SEQUENCE [LARGE SCALE GENOMIC DNA]</scope>
    <source>
        <strain evidence="1 2">MD-312</strain>
    </source>
</reference>
<dbReference type="HOGENOM" id="CLU_2886084_0_0_1"/>
<evidence type="ECO:0000313" key="2">
    <source>
        <dbReference type="Proteomes" id="UP000053820"/>
    </source>
</evidence>
<dbReference type="EMBL" id="KN839859">
    <property type="protein sequence ID" value="KIJ61825.1"/>
    <property type="molecule type" value="Genomic_DNA"/>
</dbReference>
<gene>
    <name evidence="1" type="ORF">HYDPIDRAFT_115285</name>
</gene>
<evidence type="ECO:0000313" key="1">
    <source>
        <dbReference type="EMBL" id="KIJ61825.1"/>
    </source>
</evidence>
<accession>A0A0C9VUT2</accession>
<dbReference type="AlphaFoldDB" id="A0A0C9VUT2"/>
<dbReference type="Proteomes" id="UP000053820">
    <property type="component" value="Unassembled WGS sequence"/>
</dbReference>
<organism evidence="1 2">
    <name type="scientific">Hydnomerulius pinastri MD-312</name>
    <dbReference type="NCBI Taxonomy" id="994086"/>
    <lineage>
        <taxon>Eukaryota</taxon>
        <taxon>Fungi</taxon>
        <taxon>Dikarya</taxon>
        <taxon>Basidiomycota</taxon>
        <taxon>Agaricomycotina</taxon>
        <taxon>Agaricomycetes</taxon>
        <taxon>Agaricomycetidae</taxon>
        <taxon>Boletales</taxon>
        <taxon>Boletales incertae sedis</taxon>
        <taxon>Leucogyrophana</taxon>
    </lineage>
</organism>
<sequence length="63" mass="7120">MVASEQLPNRCLATSTKKHPRMEALVCQQHLWIQTTPRSKHCLPVKHSSQHLEIVADSPHRAG</sequence>